<dbReference type="InterPro" id="IPR006674">
    <property type="entry name" value="HD_domain"/>
</dbReference>
<keyword evidence="6" id="KW-0547">Nucleotide-binding</keyword>
<comment type="cofactor">
    <cofactor evidence="1">
        <name>Mg(2+)</name>
        <dbReference type="ChEBI" id="CHEBI:18420"/>
    </cofactor>
</comment>
<dbReference type="CDD" id="cd00077">
    <property type="entry name" value="HDc"/>
    <property type="match status" value="1"/>
</dbReference>
<feature type="domain" description="tRNA nucleotidyltransferase/poly(A) polymerase RNA and SrmB- binding" evidence="11">
    <location>
        <begin position="187"/>
        <end position="247"/>
    </location>
</feature>
<name>Q1IUE8_KORVE</name>
<dbReference type="GO" id="GO:0000049">
    <property type="term" value="F:tRNA binding"/>
    <property type="evidence" value="ECO:0007669"/>
    <property type="project" value="TreeGrafter"/>
</dbReference>
<dbReference type="EMBL" id="CP000360">
    <property type="protein sequence ID" value="ABF39502.1"/>
    <property type="molecule type" value="Genomic_DNA"/>
</dbReference>
<dbReference type="PANTHER" id="PTHR46173:SF1">
    <property type="entry name" value="CCA TRNA NUCLEOTIDYLTRANSFERASE 1, MITOCHONDRIAL"/>
    <property type="match status" value="1"/>
</dbReference>
<accession>Q1IUE8</accession>
<dbReference type="STRING" id="204669.Acid345_0497"/>
<protein>
    <submittedName>
        <fullName evidence="12">Metal dependent phosphohydrolase</fullName>
    </submittedName>
</protein>
<evidence type="ECO:0000259" key="9">
    <source>
        <dbReference type="Pfam" id="PF01743"/>
    </source>
</evidence>
<dbReference type="Gene3D" id="1.10.3090.10">
    <property type="entry name" value="cca-adding enzyme, domain 2"/>
    <property type="match status" value="1"/>
</dbReference>
<reference evidence="12 13" key="1">
    <citation type="journal article" date="2009" name="Appl. Environ. Microbiol.">
        <title>Three genomes from the phylum Acidobacteria provide insight into the lifestyles of these microorganisms in soils.</title>
        <authorList>
            <person name="Ward N.L."/>
            <person name="Challacombe J.F."/>
            <person name="Janssen P.H."/>
            <person name="Henrissat B."/>
            <person name="Coutinho P.M."/>
            <person name="Wu M."/>
            <person name="Xie G."/>
            <person name="Haft D.H."/>
            <person name="Sait M."/>
            <person name="Badger J."/>
            <person name="Barabote R.D."/>
            <person name="Bradley B."/>
            <person name="Brettin T.S."/>
            <person name="Brinkac L.M."/>
            <person name="Bruce D."/>
            <person name="Creasy T."/>
            <person name="Daugherty S.C."/>
            <person name="Davidsen T.M."/>
            <person name="DeBoy R.T."/>
            <person name="Detter J.C."/>
            <person name="Dodson R.J."/>
            <person name="Durkin A.S."/>
            <person name="Ganapathy A."/>
            <person name="Gwinn-Giglio M."/>
            <person name="Han C.S."/>
            <person name="Khouri H."/>
            <person name="Kiss H."/>
            <person name="Kothari S.P."/>
            <person name="Madupu R."/>
            <person name="Nelson K.E."/>
            <person name="Nelson W.C."/>
            <person name="Paulsen I."/>
            <person name="Penn K."/>
            <person name="Ren Q."/>
            <person name="Rosovitz M.J."/>
            <person name="Selengut J.D."/>
            <person name="Shrivastava S."/>
            <person name="Sullivan S.A."/>
            <person name="Tapia R."/>
            <person name="Thompson L.S."/>
            <person name="Watkins K.L."/>
            <person name="Yang Q."/>
            <person name="Yu C."/>
            <person name="Zafar N."/>
            <person name="Zhou L."/>
            <person name="Kuske C.R."/>
        </authorList>
    </citation>
    <scope>NUCLEOTIDE SEQUENCE [LARGE SCALE GENOMIC DNA]</scope>
    <source>
        <strain evidence="12 13">Ellin345</strain>
    </source>
</reference>
<dbReference type="HOGENOM" id="CLU_015961_3_0_0"/>
<evidence type="ECO:0000256" key="7">
    <source>
        <dbReference type="ARBA" id="ARBA00022842"/>
    </source>
</evidence>
<keyword evidence="8" id="KW-0694">RNA-binding</keyword>
<evidence type="ECO:0000256" key="4">
    <source>
        <dbReference type="ARBA" id="ARBA00022695"/>
    </source>
</evidence>
<dbReference type="GO" id="GO:0000166">
    <property type="term" value="F:nucleotide binding"/>
    <property type="evidence" value="ECO:0007669"/>
    <property type="project" value="UniProtKB-KW"/>
</dbReference>
<sequence length="454" mass="51457">MQPKAAAIEIVKTLRGHGHQAYLVGGCVRDLLLGRDPADYDVATDAIPDQVMKIFPKTWAVGAQFGVVLVPVPDEPECDPEATHPQSHHHGCIEVATFRSDGVYSDGRHPDEVRFSQDPREDVQRRDFTINGMLLDPLNHDEVLDFVGGRADLAAKIIRTIGDPRQRFEEDKLRMLRAVRFAARFEYEIAPETMAVIQQLSPQISVVSHERVRDELTKMLTEGHARRAFELLDESGLLIQVLPEIAKMKGVQQPPQFHPEGDVWIHTLMLLEQLPPNCSPTLAWGALLHDVGKPPTFRRAPDRIRFDGHVDVGVRMTEVLGKQMRFSNEQLDQVSALVENHMKFAEVTHMRESTLKRFMRLPKFDEHMELHKMDCLASHRNLGSYDFLKQKMEETQPKEIRPEPLVTGADLIALGHRPGPLFKEILSSVEDGQLEGRLQSREQAMAFVQAEFPL</sequence>
<dbReference type="Gene3D" id="3.30.460.10">
    <property type="entry name" value="Beta Polymerase, domain 2"/>
    <property type="match status" value="1"/>
</dbReference>
<evidence type="ECO:0000256" key="8">
    <source>
        <dbReference type="RuleBase" id="RU003953"/>
    </source>
</evidence>
<organism evidence="12 13">
    <name type="scientific">Koribacter versatilis (strain Ellin345)</name>
    <dbReference type="NCBI Taxonomy" id="204669"/>
    <lineage>
        <taxon>Bacteria</taxon>
        <taxon>Pseudomonadati</taxon>
        <taxon>Acidobacteriota</taxon>
        <taxon>Terriglobia</taxon>
        <taxon>Terriglobales</taxon>
        <taxon>Candidatus Korobacteraceae</taxon>
        <taxon>Candidatus Korobacter</taxon>
    </lineage>
</organism>
<dbReference type="Pfam" id="PF01966">
    <property type="entry name" value="HD"/>
    <property type="match status" value="1"/>
</dbReference>
<dbReference type="Pfam" id="PF01743">
    <property type="entry name" value="PolyA_pol"/>
    <property type="match status" value="1"/>
</dbReference>
<dbReference type="InterPro" id="IPR050264">
    <property type="entry name" value="Bact_CCA-adding_enz_type3_sf"/>
</dbReference>
<keyword evidence="5" id="KW-0479">Metal-binding</keyword>
<proteinExistence type="inferred from homology"/>
<evidence type="ECO:0000259" key="11">
    <source>
        <dbReference type="Pfam" id="PF12627"/>
    </source>
</evidence>
<dbReference type="InterPro" id="IPR003607">
    <property type="entry name" value="HD/PDEase_dom"/>
</dbReference>
<evidence type="ECO:0000259" key="10">
    <source>
        <dbReference type="Pfam" id="PF01966"/>
    </source>
</evidence>
<keyword evidence="13" id="KW-1185">Reference proteome</keyword>
<dbReference type="InterPro" id="IPR043519">
    <property type="entry name" value="NT_sf"/>
</dbReference>
<dbReference type="AlphaFoldDB" id="Q1IUE8"/>
<dbReference type="SUPFAM" id="SSF81301">
    <property type="entry name" value="Nucleotidyltransferase"/>
    <property type="match status" value="1"/>
</dbReference>
<dbReference type="GO" id="GO:0008033">
    <property type="term" value="P:tRNA processing"/>
    <property type="evidence" value="ECO:0007669"/>
    <property type="project" value="UniProtKB-KW"/>
</dbReference>
<gene>
    <name evidence="12" type="ordered locus">Acid345_0497</name>
</gene>
<dbReference type="eggNOG" id="COG0617">
    <property type="taxonomic scope" value="Bacteria"/>
</dbReference>
<feature type="domain" description="HD" evidence="10">
    <location>
        <begin position="281"/>
        <end position="348"/>
    </location>
</feature>
<feature type="domain" description="Poly A polymerase head" evidence="9">
    <location>
        <begin position="21"/>
        <end position="159"/>
    </location>
</feature>
<keyword evidence="3" id="KW-0819">tRNA processing</keyword>
<evidence type="ECO:0000256" key="1">
    <source>
        <dbReference type="ARBA" id="ARBA00001946"/>
    </source>
</evidence>
<dbReference type="KEGG" id="aba:Acid345_0497"/>
<dbReference type="EnsemblBacteria" id="ABF39502">
    <property type="protein sequence ID" value="ABF39502"/>
    <property type="gene ID" value="Acid345_0497"/>
</dbReference>
<keyword evidence="2 8" id="KW-0808">Transferase</keyword>
<evidence type="ECO:0000256" key="3">
    <source>
        <dbReference type="ARBA" id="ARBA00022694"/>
    </source>
</evidence>
<dbReference type="CDD" id="cd05398">
    <property type="entry name" value="NT_ClassII-CCAase"/>
    <property type="match status" value="1"/>
</dbReference>
<dbReference type="InterPro" id="IPR032828">
    <property type="entry name" value="PolyA_RNA-bd"/>
</dbReference>
<dbReference type="Proteomes" id="UP000002432">
    <property type="component" value="Chromosome"/>
</dbReference>
<evidence type="ECO:0000256" key="5">
    <source>
        <dbReference type="ARBA" id="ARBA00022723"/>
    </source>
</evidence>
<dbReference type="NCBIfam" id="TIGR00277">
    <property type="entry name" value="HDIG"/>
    <property type="match status" value="1"/>
</dbReference>
<dbReference type="OrthoDB" id="9805698at2"/>
<dbReference type="SUPFAM" id="SSF81891">
    <property type="entry name" value="Poly A polymerase C-terminal region-like"/>
    <property type="match status" value="1"/>
</dbReference>
<dbReference type="Pfam" id="PF12627">
    <property type="entry name" value="PolyA_pol_RNAbd"/>
    <property type="match status" value="1"/>
</dbReference>
<keyword evidence="7" id="KW-0460">Magnesium</keyword>
<evidence type="ECO:0000256" key="6">
    <source>
        <dbReference type="ARBA" id="ARBA00022741"/>
    </source>
</evidence>
<keyword evidence="4" id="KW-0548">Nucleotidyltransferase</keyword>
<dbReference type="InterPro" id="IPR006675">
    <property type="entry name" value="HDIG_dom"/>
</dbReference>
<dbReference type="PROSITE" id="PS51257">
    <property type="entry name" value="PROKAR_LIPOPROTEIN"/>
    <property type="match status" value="1"/>
</dbReference>
<comment type="similarity">
    <text evidence="8">Belongs to the tRNA nucleotidyltransferase/poly(A) polymerase family.</text>
</comment>
<evidence type="ECO:0000313" key="12">
    <source>
        <dbReference type="EMBL" id="ABF39502.1"/>
    </source>
</evidence>
<dbReference type="InterPro" id="IPR002646">
    <property type="entry name" value="PolA_pol_head_dom"/>
</dbReference>
<dbReference type="GO" id="GO:0046872">
    <property type="term" value="F:metal ion binding"/>
    <property type="evidence" value="ECO:0007669"/>
    <property type="project" value="UniProtKB-KW"/>
</dbReference>
<dbReference type="PANTHER" id="PTHR46173">
    <property type="entry name" value="CCA TRNA NUCLEOTIDYLTRANSFERASE 1, MITOCHONDRIAL"/>
    <property type="match status" value="1"/>
</dbReference>
<dbReference type="RefSeq" id="WP_011521304.1">
    <property type="nucleotide sequence ID" value="NC_008009.1"/>
</dbReference>
<evidence type="ECO:0000256" key="2">
    <source>
        <dbReference type="ARBA" id="ARBA00022679"/>
    </source>
</evidence>
<evidence type="ECO:0000313" key="13">
    <source>
        <dbReference type="Proteomes" id="UP000002432"/>
    </source>
</evidence>
<dbReference type="GO" id="GO:0016779">
    <property type="term" value="F:nucleotidyltransferase activity"/>
    <property type="evidence" value="ECO:0007669"/>
    <property type="project" value="UniProtKB-KW"/>
</dbReference>